<protein>
    <submittedName>
        <fullName evidence="1">Uncharacterized protein</fullName>
    </submittedName>
</protein>
<reference evidence="1 2" key="1">
    <citation type="submission" date="2021-04" db="EMBL/GenBank/DDBJ databases">
        <authorList>
            <person name="Ivanova A."/>
        </authorList>
    </citation>
    <scope>NUCLEOTIDE SEQUENCE [LARGE SCALE GENOMIC DNA]</scope>
    <source>
        <strain evidence="1 2">G18</strain>
    </source>
</reference>
<comment type="caution">
    <text evidence="1">The sequence shown here is derived from an EMBL/GenBank/DDBJ whole genome shotgun (WGS) entry which is preliminary data.</text>
</comment>
<proteinExistence type="predicted"/>
<name>A0ABS5BYS7_9BACT</name>
<dbReference type="EMBL" id="JAGKQQ010000001">
    <property type="protein sequence ID" value="MBP3958400.1"/>
    <property type="molecule type" value="Genomic_DNA"/>
</dbReference>
<dbReference type="Proteomes" id="UP000676565">
    <property type="component" value="Unassembled WGS sequence"/>
</dbReference>
<evidence type="ECO:0000313" key="1">
    <source>
        <dbReference type="EMBL" id="MBP3958400.1"/>
    </source>
</evidence>
<organism evidence="1 2">
    <name type="scientific">Gemmata palustris</name>
    <dbReference type="NCBI Taxonomy" id="2822762"/>
    <lineage>
        <taxon>Bacteria</taxon>
        <taxon>Pseudomonadati</taxon>
        <taxon>Planctomycetota</taxon>
        <taxon>Planctomycetia</taxon>
        <taxon>Gemmatales</taxon>
        <taxon>Gemmataceae</taxon>
        <taxon>Gemmata</taxon>
    </lineage>
</organism>
<keyword evidence="2" id="KW-1185">Reference proteome</keyword>
<accession>A0ABS5BYS7</accession>
<evidence type="ECO:0000313" key="2">
    <source>
        <dbReference type="Proteomes" id="UP000676565"/>
    </source>
</evidence>
<dbReference type="RefSeq" id="WP_210658354.1">
    <property type="nucleotide sequence ID" value="NZ_JAGKQQ010000001.1"/>
</dbReference>
<gene>
    <name evidence="1" type="ORF">J8F10_24385</name>
</gene>
<sequence length="69" mass="7475">MTDSKHISEENARSLLAALQAILPYAKNEIGFINLRNDGGWKDEAEAREANTALIHAESVIVEVKGLAA</sequence>